<feature type="domain" description="Major facilitator superfamily (MFS) profile" evidence="3">
    <location>
        <begin position="66"/>
        <end position="466"/>
    </location>
</feature>
<feature type="transmembrane region" description="Helical" evidence="2">
    <location>
        <begin position="162"/>
        <end position="182"/>
    </location>
</feature>
<evidence type="ECO:0000313" key="5">
    <source>
        <dbReference type="Proteomes" id="UP000826254"/>
    </source>
</evidence>
<dbReference type="InterPro" id="IPR011701">
    <property type="entry name" value="MFS"/>
</dbReference>
<dbReference type="KEGG" id="hmp:K6T50_04260"/>
<dbReference type="InterPro" id="IPR020846">
    <property type="entry name" value="MFS_dom"/>
</dbReference>
<feature type="transmembrane region" description="Helical" evidence="2">
    <location>
        <begin position="71"/>
        <end position="92"/>
    </location>
</feature>
<organism evidence="4 5">
    <name type="scientific">Halobaculum magnesiiphilum</name>
    <dbReference type="NCBI Taxonomy" id="1017351"/>
    <lineage>
        <taxon>Archaea</taxon>
        <taxon>Methanobacteriati</taxon>
        <taxon>Methanobacteriota</taxon>
        <taxon>Stenosarchaea group</taxon>
        <taxon>Halobacteria</taxon>
        <taxon>Halobacteriales</taxon>
        <taxon>Haloferacaceae</taxon>
        <taxon>Halobaculum</taxon>
    </lineage>
</organism>
<feature type="transmembrane region" description="Helical" evidence="2">
    <location>
        <begin position="331"/>
        <end position="354"/>
    </location>
</feature>
<feature type="transmembrane region" description="Helical" evidence="2">
    <location>
        <begin position="194"/>
        <end position="216"/>
    </location>
</feature>
<feature type="transmembrane region" description="Helical" evidence="2">
    <location>
        <begin position="131"/>
        <end position="150"/>
    </location>
</feature>
<feature type="transmembrane region" description="Helical" evidence="2">
    <location>
        <begin position="442"/>
        <end position="462"/>
    </location>
</feature>
<evidence type="ECO:0000313" key="4">
    <source>
        <dbReference type="EMBL" id="QZP38363.1"/>
    </source>
</evidence>
<feature type="transmembrane region" description="Helical" evidence="2">
    <location>
        <begin position="289"/>
        <end position="310"/>
    </location>
</feature>
<feature type="transmembrane region" description="Helical" evidence="2">
    <location>
        <begin position="104"/>
        <end position="124"/>
    </location>
</feature>
<dbReference type="AlphaFoldDB" id="A0A8T8WF52"/>
<accession>A0A8T8WF52</accession>
<evidence type="ECO:0000259" key="3">
    <source>
        <dbReference type="PROSITE" id="PS50850"/>
    </source>
</evidence>
<name>A0A8T8WF52_9EURY</name>
<keyword evidence="2" id="KW-0472">Membrane</keyword>
<gene>
    <name evidence="4" type="ORF">K6T50_04260</name>
</gene>
<keyword evidence="2" id="KW-1133">Transmembrane helix</keyword>
<feature type="transmembrane region" description="Helical" evidence="2">
    <location>
        <begin position="366"/>
        <end position="387"/>
    </location>
</feature>
<evidence type="ECO:0000256" key="2">
    <source>
        <dbReference type="SAM" id="Phobius"/>
    </source>
</evidence>
<evidence type="ECO:0000256" key="1">
    <source>
        <dbReference type="SAM" id="MobiDB-lite"/>
    </source>
</evidence>
<dbReference type="PANTHER" id="PTHR23518">
    <property type="entry name" value="C-METHYLTRANSFERASE"/>
    <property type="match status" value="1"/>
</dbReference>
<reference evidence="4 5" key="1">
    <citation type="journal article" date="2021" name="Int. J. Syst. Evol. Microbiol.">
        <title>Halobaculum halophilum sp. nov. and Halobaculum salinum sp. nov., isolated from salt lake and saline soil.</title>
        <authorList>
            <person name="Cui H.L."/>
            <person name="Shi X.W."/>
            <person name="Yin X.M."/>
            <person name="Yang X.Y."/>
            <person name="Hou J."/>
            <person name="Zhu L."/>
        </authorList>
    </citation>
    <scope>NUCLEOTIDE SEQUENCE [LARGE SCALE GENOMIC DNA]</scope>
    <source>
        <strain evidence="4 5">NBRC 109044</strain>
    </source>
</reference>
<dbReference type="PROSITE" id="PS50850">
    <property type="entry name" value="MFS"/>
    <property type="match status" value="1"/>
</dbReference>
<protein>
    <submittedName>
        <fullName evidence="4">MFS transporter</fullName>
    </submittedName>
</protein>
<feature type="transmembrane region" description="Helical" evidence="2">
    <location>
        <begin position="222"/>
        <end position="241"/>
    </location>
</feature>
<dbReference type="Pfam" id="PF07690">
    <property type="entry name" value="MFS_1"/>
    <property type="match status" value="1"/>
</dbReference>
<dbReference type="PANTHER" id="PTHR23518:SF2">
    <property type="entry name" value="MAJOR FACILITATOR SUPERFAMILY TRANSPORTER"/>
    <property type="match status" value="1"/>
</dbReference>
<dbReference type="GO" id="GO:0022857">
    <property type="term" value="F:transmembrane transporter activity"/>
    <property type="evidence" value="ECO:0007669"/>
    <property type="project" value="InterPro"/>
</dbReference>
<sequence length="474" mass="49356">MPGVRGGAGRNRAGTTDERRLVGGDSLGPTSGCRVADAGRTVALRRSFHRRREAGDVTDASVSRLQFWTLYLSRFAGGFGSIALIIVLPKIATDLGIDGVAFGLLYTAFTLAQTAAVVPIAWAGDRYDKRIVLLGTLAVGVATYGAFSVVTDNAGLLAVRAMQGIVFTGMGLMTLGLVGQLATRGTRASRIGRANAASFAASIVGGLSAGGLYDYFDGSRELFLIITGLYVITFLATALLLSADETRVEGFPFTDLALNRRILTLTSFRAQYSVAVTLVRNWIPVFAGYAAASGGLAMPAFAVSVITVSEKFTNMLLQPYTGRLSDASGRALFVFAGGGAYGLVAVVVPFTPALGEALGLPSTLPFLGAVSAAFLPLLLLNAGLGIADSFREPASMALFADEGSDGDGVASSFGIRELVWRPGSVIGPVAAGWLMGTVGMEWVFFVGGGFAVLGALTFLGVLRRYHGASALTEW</sequence>
<dbReference type="InterPro" id="IPR036259">
    <property type="entry name" value="MFS_trans_sf"/>
</dbReference>
<dbReference type="EMBL" id="CP081958">
    <property type="protein sequence ID" value="QZP38363.1"/>
    <property type="molecule type" value="Genomic_DNA"/>
</dbReference>
<keyword evidence="2" id="KW-0812">Transmembrane</keyword>
<proteinExistence type="predicted"/>
<feature type="region of interest" description="Disordered" evidence="1">
    <location>
        <begin position="1"/>
        <end position="28"/>
    </location>
</feature>
<dbReference type="SUPFAM" id="SSF103473">
    <property type="entry name" value="MFS general substrate transporter"/>
    <property type="match status" value="1"/>
</dbReference>
<dbReference type="Gene3D" id="1.20.1250.20">
    <property type="entry name" value="MFS general substrate transporter like domains"/>
    <property type="match status" value="2"/>
</dbReference>
<dbReference type="Proteomes" id="UP000826254">
    <property type="component" value="Chromosome"/>
</dbReference>
<keyword evidence="5" id="KW-1185">Reference proteome</keyword>